<dbReference type="PATRIC" id="fig|234621.6.peg.90"/>
<proteinExistence type="predicted"/>
<accession>Q3L8Z2</accession>
<reference evidence="2" key="1">
    <citation type="submission" date="2005-03" db="EMBL/GenBank/DDBJ databases">
        <title>Comparison of the complete genome sequences of Rhodococcus erythropolis PR4 and Rhodococcus opacus B4.</title>
        <authorList>
            <person name="Takarada H."/>
            <person name="Sekine M."/>
            <person name="Hosoyama A."/>
            <person name="Yamada R."/>
            <person name="Fujisawa T."/>
            <person name="Omata S."/>
            <person name="Shimizu A."/>
            <person name="Tsukatani N."/>
            <person name="Tanikawa S."/>
            <person name="Fujita N."/>
            <person name="Harayama S."/>
        </authorList>
    </citation>
    <scope>NUCLEOTIDE SEQUENCE [LARGE SCALE GENOMIC DNA]</scope>
    <source>
        <strain evidence="2">PR4 / NBRC 100887</strain>
        <plasmid evidence="2">pREC1</plasmid>
    </source>
</reference>
<dbReference type="RefSeq" id="WP_011331225.1">
    <property type="nucleotide sequence ID" value="NC_007486.1"/>
</dbReference>
<reference evidence="1 2" key="2">
    <citation type="journal article" date="2006" name="Environ. Microbiol.">
        <title>Sequence analysis of three plasmids harboured in Rhodococcus erythropolis strain PR4.</title>
        <authorList>
            <person name="Sekine M."/>
            <person name="Tanikawa S."/>
            <person name="Omata S."/>
            <person name="Saito M."/>
            <person name="Fujisawa T."/>
            <person name="Tsukatani N."/>
            <person name="Tajima T."/>
            <person name="Sekigawa T."/>
            <person name="Kosugi H."/>
            <person name="Matsuo Y."/>
            <person name="Nishiko R."/>
            <person name="Imamura K."/>
            <person name="Ito M."/>
            <person name="Narita H."/>
            <person name="Tago S."/>
            <person name="Fujita N."/>
            <person name="Harayama S."/>
        </authorList>
    </citation>
    <scope>NUCLEOTIDE SEQUENCE [LARGE SCALE GENOMIC DNA]</scope>
    <source>
        <strain evidence="2">PR4 / NBRC 100887</strain>
        <plasmid evidence="1 2">pREC1</plasmid>
    </source>
</reference>
<sequence>MPFFDRWSRSEDERLLALAINTTPYNLELGRFDPDAAEHIAPLWIAIRATPRWRNAGVTLENAVEKLTGSMLGERYNDAGEKILSRSDRRSLKRFADEAGVIPKEGTA</sequence>
<evidence type="ECO:0000313" key="1">
    <source>
        <dbReference type="EMBL" id="BAE46321.1"/>
    </source>
</evidence>
<dbReference type="KEGG" id="rer:RER_pREC1-00800"/>
<dbReference type="HOGENOM" id="CLU_2194891_0_0_11"/>
<dbReference type="Proteomes" id="UP000002204">
    <property type="component" value="Plasmid pREC1"/>
</dbReference>
<protein>
    <submittedName>
        <fullName evidence="1">Uncharacterized protein</fullName>
    </submittedName>
</protein>
<name>Q3L8Z2_RHOE4</name>
<evidence type="ECO:0000313" key="2">
    <source>
        <dbReference type="Proteomes" id="UP000002204"/>
    </source>
</evidence>
<keyword evidence="1" id="KW-0614">Plasmid</keyword>
<organism evidence="1 2">
    <name type="scientific">Rhodococcus erythropolis (strain PR4 / NBRC 100887)</name>
    <dbReference type="NCBI Taxonomy" id="234621"/>
    <lineage>
        <taxon>Bacteria</taxon>
        <taxon>Bacillati</taxon>
        <taxon>Actinomycetota</taxon>
        <taxon>Actinomycetes</taxon>
        <taxon>Mycobacteriales</taxon>
        <taxon>Nocardiaceae</taxon>
        <taxon>Rhodococcus</taxon>
        <taxon>Rhodococcus erythropolis group</taxon>
    </lineage>
</organism>
<dbReference type="EMBL" id="AP008932">
    <property type="protein sequence ID" value="BAE46321.1"/>
    <property type="molecule type" value="Genomic_DNA"/>
</dbReference>
<geneLocation type="plasmid" evidence="1 2">
    <name>pREC1</name>
</geneLocation>
<gene>
    <name evidence="1" type="ordered locus">RER_pREC1-00800</name>
</gene>
<dbReference type="AlphaFoldDB" id="Q3L8Z2"/>